<dbReference type="EMBL" id="JABCUI010000001">
    <property type="protein sequence ID" value="NMW86836.1"/>
    <property type="molecule type" value="Genomic_DNA"/>
</dbReference>
<gene>
    <name evidence="1" type="ORF">HHJ67_03595</name>
</gene>
<evidence type="ECO:0000313" key="1">
    <source>
        <dbReference type="EMBL" id="NMW86836.1"/>
    </source>
</evidence>
<proteinExistence type="predicted"/>
<dbReference type="InterPro" id="IPR043504">
    <property type="entry name" value="Peptidase_S1_PA_chymotrypsin"/>
</dbReference>
<protein>
    <recommendedName>
        <fullName evidence="3">Trypsin</fullName>
    </recommendedName>
</protein>
<evidence type="ECO:0008006" key="3">
    <source>
        <dbReference type="Google" id="ProtNLM"/>
    </source>
</evidence>
<comment type="caution">
    <text evidence="1">The sequence shown here is derived from an EMBL/GenBank/DDBJ whole genome shotgun (WGS) entry which is preliminary data.</text>
</comment>
<dbReference type="AlphaFoldDB" id="A0A7Y0UGC9"/>
<evidence type="ECO:0000313" key="2">
    <source>
        <dbReference type="Proteomes" id="UP000553981"/>
    </source>
</evidence>
<dbReference type="Gene3D" id="2.40.10.10">
    <property type="entry name" value="Trypsin-like serine proteases"/>
    <property type="match status" value="1"/>
</dbReference>
<organism evidence="1 2">
    <name type="scientific">Mobiluncus curtisii</name>
    <dbReference type="NCBI Taxonomy" id="2051"/>
    <lineage>
        <taxon>Bacteria</taxon>
        <taxon>Bacillati</taxon>
        <taxon>Actinomycetota</taxon>
        <taxon>Actinomycetes</taxon>
        <taxon>Actinomycetales</taxon>
        <taxon>Actinomycetaceae</taxon>
        <taxon>Mobiluncus</taxon>
    </lineage>
</organism>
<accession>A0A7Y0UGC9</accession>
<sequence>MFPKAEEDTMYYKIIPILVIGFSLVCLGNAPALGVGDTSLVKDSINSQDFMTRFEEKYPEIFSFGKWDQETNKFVMGVKGEMPLEAELAAKKFATDFKVDENTGYSQKELFDAAAFLVRHVESAVGVIDSDSVFTTIDPTTPSIGLQIDNSVQQKLKSDLIFGLESISDDLQDRSATNLGSKLLNTDNPKLLAKLKIDMNIGNVSREEQALYGGGRISGSDIGYCTTGFTASKSGYSSGILTAGHCLVGTSPIV</sequence>
<reference evidence="1 2" key="1">
    <citation type="submission" date="2020-04" db="EMBL/GenBank/DDBJ databases">
        <title>Antimicrobial susceptibility and clonality of vaginal-derived multi-drug resistant Mobiluncus isolates in China.</title>
        <authorList>
            <person name="Zhang X."/>
        </authorList>
    </citation>
    <scope>NUCLEOTIDE SEQUENCE [LARGE SCALE GENOMIC DNA]</scope>
    <source>
        <strain evidence="1 2">19</strain>
    </source>
</reference>
<dbReference type="Proteomes" id="UP000553981">
    <property type="component" value="Unassembled WGS sequence"/>
</dbReference>
<name>A0A7Y0UGC9_9ACTO</name>